<reference evidence="5 6" key="1">
    <citation type="submission" date="2017-10" db="EMBL/GenBank/DDBJ databases">
        <title>Resolving the taxonomy of Roseburia spp., Eubacterium rectale and Agathobacter spp. through phylogenomic analysis.</title>
        <authorList>
            <person name="Sheridan P.O."/>
            <person name="Walker A.W."/>
            <person name="Duncan S.H."/>
            <person name="Scott K.P."/>
            <person name="Toole P.W.O."/>
            <person name="Luis P."/>
            <person name="Flint H.J."/>
        </authorList>
    </citation>
    <scope>NUCLEOTIDE SEQUENCE [LARGE SCALE GENOMIC DNA]</scope>
    <source>
        <strain evidence="5 6">JK623</strain>
    </source>
</reference>
<organism evidence="5 6">
    <name type="scientific">Agathobacter ruminis</name>
    <dbReference type="NCBI Taxonomy" id="1712665"/>
    <lineage>
        <taxon>Bacteria</taxon>
        <taxon>Bacillati</taxon>
        <taxon>Bacillota</taxon>
        <taxon>Clostridia</taxon>
        <taxon>Lachnospirales</taxon>
        <taxon>Lachnospiraceae</taxon>
        <taxon>Agathobacter</taxon>
    </lineage>
</organism>
<dbReference type="InterPro" id="IPR012334">
    <property type="entry name" value="Pectin_lyas_fold"/>
</dbReference>
<evidence type="ECO:0000256" key="3">
    <source>
        <dbReference type="ARBA" id="ARBA00022786"/>
    </source>
</evidence>
<comment type="pathway">
    <text evidence="1">Protein modification; protein ubiquitination.</text>
</comment>
<gene>
    <name evidence="5" type="ORF">CSX02_04095</name>
</gene>
<dbReference type="InterPro" id="IPR039448">
    <property type="entry name" value="Beta_helix"/>
</dbReference>
<protein>
    <recommendedName>
        <fullName evidence="4">Carbohydrate-binding/sugar hydrolysis domain-containing protein</fullName>
    </recommendedName>
</protein>
<evidence type="ECO:0000256" key="2">
    <source>
        <dbReference type="ARBA" id="ARBA00022737"/>
    </source>
</evidence>
<dbReference type="InterPro" id="IPR011050">
    <property type="entry name" value="Pectin_lyase_fold/virulence"/>
</dbReference>
<dbReference type="Proteomes" id="UP000224563">
    <property type="component" value="Unassembled WGS sequence"/>
</dbReference>
<evidence type="ECO:0000259" key="4">
    <source>
        <dbReference type="SMART" id="SM00722"/>
    </source>
</evidence>
<name>A0A2G3E4L0_9FIRM</name>
<dbReference type="InterPro" id="IPR006633">
    <property type="entry name" value="Carb-bd_sugar_hydrolysis-dom"/>
</dbReference>
<dbReference type="PANTHER" id="PTHR22990:SF15">
    <property type="entry name" value="F-BOX ONLY PROTEIN 10"/>
    <property type="match status" value="1"/>
</dbReference>
<comment type="caution">
    <text evidence="5">The sequence shown here is derived from an EMBL/GenBank/DDBJ whole genome shotgun (WGS) entry which is preliminary data.</text>
</comment>
<keyword evidence="3" id="KW-0833">Ubl conjugation pathway</keyword>
<accession>A0A2G3E4L0</accession>
<evidence type="ECO:0000313" key="5">
    <source>
        <dbReference type="EMBL" id="PHU38199.1"/>
    </source>
</evidence>
<dbReference type="AlphaFoldDB" id="A0A2G3E4L0"/>
<dbReference type="SMART" id="SM00710">
    <property type="entry name" value="PbH1"/>
    <property type="match status" value="23"/>
</dbReference>
<keyword evidence="6" id="KW-1185">Reference proteome</keyword>
<dbReference type="Gene3D" id="2.160.20.10">
    <property type="entry name" value="Single-stranded right-handed beta-helix, Pectin lyase-like"/>
    <property type="match status" value="4"/>
</dbReference>
<keyword evidence="2" id="KW-0677">Repeat</keyword>
<evidence type="ECO:0000313" key="6">
    <source>
        <dbReference type="Proteomes" id="UP000224563"/>
    </source>
</evidence>
<dbReference type="SUPFAM" id="SSF51126">
    <property type="entry name" value="Pectin lyase-like"/>
    <property type="match status" value="5"/>
</dbReference>
<dbReference type="Pfam" id="PF05048">
    <property type="entry name" value="NosD"/>
    <property type="match status" value="2"/>
</dbReference>
<dbReference type="InterPro" id="IPR006626">
    <property type="entry name" value="PbH1"/>
</dbReference>
<reference evidence="5 6" key="2">
    <citation type="submission" date="2017-10" db="EMBL/GenBank/DDBJ databases">
        <authorList>
            <person name="Banno H."/>
            <person name="Chua N.-H."/>
        </authorList>
    </citation>
    <scope>NUCLEOTIDE SEQUENCE [LARGE SCALE GENOMIC DNA]</scope>
    <source>
        <strain evidence="5 6">JK623</strain>
    </source>
</reference>
<feature type="domain" description="Carbohydrate-binding/sugar hydrolysis" evidence="4">
    <location>
        <begin position="442"/>
        <end position="589"/>
    </location>
</feature>
<dbReference type="NCBIfam" id="TIGR03804">
    <property type="entry name" value="para_beta_helix"/>
    <property type="match status" value="1"/>
</dbReference>
<evidence type="ECO:0000256" key="1">
    <source>
        <dbReference type="ARBA" id="ARBA00004906"/>
    </source>
</evidence>
<proteinExistence type="predicted"/>
<dbReference type="InterPro" id="IPR051550">
    <property type="entry name" value="SCF-Subunits/Alg-Epimerases"/>
</dbReference>
<sequence>MKKWKGILLAIVMFVFSVAIFPGQVTQANTTTVTVNISAGTTARDINAALETEHEGKTLIVNFARGTYSLNATLYVYSNTTINATGAKFIKENTRADGRSYGALMEAYLEPTMGRYNGSHDIKINGGTWDSTPVVNLKEGTETFRFIHCKNIEISNATFSNVPEGSHLVVLAGVQNATVDNCHFYGYKNWTTTKAHKEALQLDVTHSIKEVPTNQVSASDSTVWDDTACDQITIKNCEFNSFSRGVGSHTAVAGVFHTNVNIINNYFYKLSDAALKLFNYKDTTVSGNKIGYDKDGAAGNVKAAVLVYTWLDDSEFKDYYFASKTAVVLPSNYNIRIVNNVIKNVNDTSGTWGDGIRVIGAKDRQLAGVTISGNTISATSRYGVYASYANGIKINGNNKISATKKDAILIGGCQNAIVEGNTITSPIGCGIKFSWGLDEKTSSAGSKAINNVIKTTKGTANDAAVYVYKSPNCLVSGNSITSPNGDGVKVTTDCTGTTVEKNTITSPTVNGVTAYSSKKVRITDNIINTPKKDGVNVNTKSTMAIISGNKITKPGRAGVWMSVQSSGQILKNTIKYYAYKESTSGILVYESSGTAKTPVIVDANTIEGRKKYTGRHGIFVNGSKYVTCSNNKIVNADGEGITYYKNATYGILSKNKITTPTGGGINVTTSCGSTKVLSNTISGAKNTAITVYASKSCTISKNIVSSKKDGINVNGGSNAAKIVSNTINSAGGSGISYTSSKSGTVKSNVIKKYAVSSKEAFGIIVYNCGGTKASNSAKILSNTVTGTGKGNLKKGIFVSSTNFVTLTSNKVVKPGAEGITVYLCKGATINKNTVTTTKTHVGIWLSQSEKGKLVSNTIKGANKKNAILITGTNKYTNKGNKIK</sequence>
<dbReference type="RefSeq" id="WP_099385743.1">
    <property type="nucleotide sequence ID" value="NZ_JANSWH010000080.1"/>
</dbReference>
<dbReference type="EMBL" id="PDYG01000014">
    <property type="protein sequence ID" value="PHU38199.1"/>
    <property type="molecule type" value="Genomic_DNA"/>
</dbReference>
<feature type="domain" description="Carbohydrate-binding/sugar hydrolysis" evidence="4">
    <location>
        <begin position="661"/>
        <end position="822"/>
    </location>
</feature>
<dbReference type="Pfam" id="PF13229">
    <property type="entry name" value="Beta_helix"/>
    <property type="match status" value="1"/>
</dbReference>
<dbReference type="InterPro" id="IPR022441">
    <property type="entry name" value="Para_beta_helix_rpt-2"/>
</dbReference>
<dbReference type="SMART" id="SM00722">
    <property type="entry name" value="CASH"/>
    <property type="match status" value="2"/>
</dbReference>
<dbReference type="InterPro" id="IPR007742">
    <property type="entry name" value="NosD_dom"/>
</dbReference>
<dbReference type="PANTHER" id="PTHR22990">
    <property type="entry name" value="F-BOX ONLY PROTEIN"/>
    <property type="match status" value="1"/>
</dbReference>